<dbReference type="InterPro" id="IPR002156">
    <property type="entry name" value="RNaseH_domain"/>
</dbReference>
<protein>
    <recommendedName>
        <fullName evidence="1">RNase H type-1 domain-containing protein</fullName>
    </recommendedName>
</protein>
<feature type="domain" description="RNase H type-1" evidence="1">
    <location>
        <begin position="101"/>
        <end position="249"/>
    </location>
</feature>
<gene>
    <name evidence="2" type="ORF">HC031_16145</name>
</gene>
<evidence type="ECO:0000259" key="1">
    <source>
        <dbReference type="PROSITE" id="PS50879"/>
    </source>
</evidence>
<dbReference type="RefSeq" id="WP_167926139.1">
    <property type="nucleotide sequence ID" value="NZ_JAATVY010000010.1"/>
</dbReference>
<dbReference type="Pfam" id="PF00075">
    <property type="entry name" value="RNase_H"/>
    <property type="match status" value="1"/>
</dbReference>
<proteinExistence type="predicted"/>
<dbReference type="Proteomes" id="UP000722989">
    <property type="component" value="Unassembled WGS sequence"/>
</dbReference>
<dbReference type="Gene3D" id="3.30.420.10">
    <property type="entry name" value="Ribonuclease H-like superfamily/Ribonuclease H"/>
    <property type="match status" value="1"/>
</dbReference>
<dbReference type="EMBL" id="JAATVY010000010">
    <property type="protein sequence ID" value="NJC71232.1"/>
    <property type="molecule type" value="Genomic_DNA"/>
</dbReference>
<organism evidence="2 3">
    <name type="scientific">Planosporangium thailandense</name>
    <dbReference type="NCBI Taxonomy" id="765197"/>
    <lineage>
        <taxon>Bacteria</taxon>
        <taxon>Bacillati</taxon>
        <taxon>Actinomycetota</taxon>
        <taxon>Actinomycetes</taxon>
        <taxon>Micromonosporales</taxon>
        <taxon>Micromonosporaceae</taxon>
        <taxon>Planosporangium</taxon>
    </lineage>
</organism>
<accession>A0ABX0Y190</accession>
<dbReference type="InterPro" id="IPR036397">
    <property type="entry name" value="RNaseH_sf"/>
</dbReference>
<comment type="caution">
    <text evidence="2">The sequence shown here is derived from an EMBL/GenBank/DDBJ whole genome shotgun (WGS) entry which is preliminary data.</text>
</comment>
<sequence length="279" mass="30371">MRLDEFTTALPLLPEALRTRAEALRPHLTLNRCTRCRQISDAVNLALIAARYDEYASATQQIEAAETMAAAHDHLAVGGCRAGMSPDSARGRGTVARWSRTAADLVAATDASWKGRVGGIAYVVSDGHFGLRGRVTDRLDPTGPSRVLINELRAVEYLLSGFVTAPERLTVLVDSRNALSYLYRWQAGDTTAMPAGYDLRPRTRTAQPTLVRLAELLPTLPGVTFTHVKGHAGHLLNEAADALSHMARRRLSEQFDLHGRAADLVDAFLRDWHGVSAAA</sequence>
<evidence type="ECO:0000313" key="2">
    <source>
        <dbReference type="EMBL" id="NJC71232.1"/>
    </source>
</evidence>
<evidence type="ECO:0000313" key="3">
    <source>
        <dbReference type="Proteomes" id="UP000722989"/>
    </source>
</evidence>
<dbReference type="SUPFAM" id="SSF53098">
    <property type="entry name" value="Ribonuclease H-like"/>
    <property type="match status" value="1"/>
</dbReference>
<keyword evidence="3" id="KW-1185">Reference proteome</keyword>
<dbReference type="InterPro" id="IPR012337">
    <property type="entry name" value="RNaseH-like_sf"/>
</dbReference>
<name>A0ABX0Y190_9ACTN</name>
<reference evidence="2 3" key="1">
    <citation type="submission" date="2020-03" db="EMBL/GenBank/DDBJ databases">
        <title>WGS of the type strain of Planosporangium spp.</title>
        <authorList>
            <person name="Thawai C."/>
        </authorList>
    </citation>
    <scope>NUCLEOTIDE SEQUENCE [LARGE SCALE GENOMIC DNA]</scope>
    <source>
        <strain evidence="2 3">TBRC 5610</strain>
    </source>
</reference>
<dbReference type="PROSITE" id="PS50879">
    <property type="entry name" value="RNASE_H_1"/>
    <property type="match status" value="1"/>
</dbReference>